<evidence type="ECO:0000313" key="2">
    <source>
        <dbReference type="Proteomes" id="UP001519273"/>
    </source>
</evidence>
<proteinExistence type="predicted"/>
<keyword evidence="2" id="KW-1185">Reference proteome</keyword>
<protein>
    <recommendedName>
        <fullName evidence="3">DUF2507 domain-containing protein</fullName>
    </recommendedName>
</protein>
<accession>A0ABS4H2J2</accession>
<dbReference type="EMBL" id="JAGGKP010000002">
    <property type="protein sequence ID" value="MBP1936738.1"/>
    <property type="molecule type" value="Genomic_DNA"/>
</dbReference>
<name>A0ABS4H2J2_9BACL</name>
<dbReference type="Proteomes" id="UP001519273">
    <property type="component" value="Unassembled WGS sequence"/>
</dbReference>
<reference evidence="1 2" key="1">
    <citation type="submission" date="2021-03" db="EMBL/GenBank/DDBJ databases">
        <title>Genomic Encyclopedia of Type Strains, Phase IV (KMG-IV): sequencing the most valuable type-strain genomes for metagenomic binning, comparative biology and taxonomic classification.</title>
        <authorList>
            <person name="Goeker M."/>
        </authorList>
    </citation>
    <scope>NUCLEOTIDE SEQUENCE [LARGE SCALE GENOMIC DNA]</scope>
    <source>
        <strain evidence="1 2">DSM 23491</strain>
    </source>
</reference>
<comment type="caution">
    <text evidence="1">The sequence shown here is derived from an EMBL/GenBank/DDBJ whole genome shotgun (WGS) entry which is preliminary data.</text>
</comment>
<organism evidence="1 2">
    <name type="scientific">Paenibacillus sediminis</name>
    <dbReference type="NCBI Taxonomy" id="664909"/>
    <lineage>
        <taxon>Bacteria</taxon>
        <taxon>Bacillati</taxon>
        <taxon>Bacillota</taxon>
        <taxon>Bacilli</taxon>
        <taxon>Bacillales</taxon>
        <taxon>Paenibacillaceae</taxon>
        <taxon>Paenibacillus</taxon>
    </lineage>
</organism>
<dbReference type="RefSeq" id="WP_209847850.1">
    <property type="nucleotide sequence ID" value="NZ_CBCRVE010000003.1"/>
</dbReference>
<evidence type="ECO:0008006" key="3">
    <source>
        <dbReference type="Google" id="ProtNLM"/>
    </source>
</evidence>
<sequence>MERVRLPQPVAVRLEGALSFGVEQEQLLNMIDQGDFTELTKMETELFGWESLIEFASTYPDDLRRAITEGYEYRFTTKNGLKLLLLFKFLQQAEEHYTEGPDYFDQVKLTASEAQLIRSMITKNWKMIELGQDERQGEAHDVTRLYRFELANQTAFNE</sequence>
<evidence type="ECO:0000313" key="1">
    <source>
        <dbReference type="EMBL" id="MBP1936738.1"/>
    </source>
</evidence>
<gene>
    <name evidence="1" type="ORF">J2Z20_001619</name>
</gene>